<dbReference type="Gene3D" id="2.70.150.10">
    <property type="entry name" value="Calcium-transporting ATPase, cytoplasmic transduction domain A"/>
    <property type="match status" value="1"/>
</dbReference>
<dbReference type="SFLD" id="SFLDF00027">
    <property type="entry name" value="p-type_atpase"/>
    <property type="match status" value="1"/>
</dbReference>
<name>A0A8T0E670_ARGBR</name>
<reference evidence="19" key="2">
    <citation type="submission" date="2020-06" db="EMBL/GenBank/DDBJ databases">
        <authorList>
            <person name="Sheffer M."/>
        </authorList>
    </citation>
    <scope>NUCLEOTIDE SEQUENCE</scope>
</reference>
<feature type="transmembrane region" description="Helical" evidence="17">
    <location>
        <begin position="368"/>
        <end position="392"/>
    </location>
</feature>
<dbReference type="SUPFAM" id="SSF55008">
    <property type="entry name" value="HMA, heavy metal-associated domain"/>
    <property type="match status" value="3"/>
</dbReference>
<dbReference type="Pfam" id="PF00403">
    <property type="entry name" value="HMA"/>
    <property type="match status" value="3"/>
</dbReference>
<comment type="caution">
    <text evidence="19">The sequence shown here is derived from an EMBL/GenBank/DDBJ whole genome shotgun (WGS) entry which is preliminary data.</text>
</comment>
<dbReference type="SUPFAM" id="SSF81665">
    <property type="entry name" value="Calcium ATPase, transmembrane domain M"/>
    <property type="match status" value="1"/>
</dbReference>
<feature type="transmembrane region" description="Helical" evidence="17">
    <location>
        <begin position="1033"/>
        <end position="1053"/>
    </location>
</feature>
<feature type="transmembrane region" description="Helical" evidence="17">
    <location>
        <begin position="561"/>
        <end position="588"/>
    </location>
</feature>
<evidence type="ECO:0000256" key="1">
    <source>
        <dbReference type="ARBA" id="ARBA00004166"/>
    </source>
</evidence>
<dbReference type="FunFam" id="3.30.70.100:FF:000001">
    <property type="entry name" value="ATPase copper transporting beta"/>
    <property type="match status" value="3"/>
</dbReference>
<dbReference type="FunFam" id="3.40.50.1000:FF:000031">
    <property type="entry name" value="Probable copper-transporting ATPase HMA5"/>
    <property type="match status" value="1"/>
</dbReference>
<dbReference type="PRINTS" id="PR00119">
    <property type="entry name" value="CATATPASE"/>
</dbReference>
<dbReference type="SFLD" id="SFLDG00002">
    <property type="entry name" value="C1.7:_P-type_atpase_like"/>
    <property type="match status" value="1"/>
</dbReference>
<evidence type="ECO:0000313" key="19">
    <source>
        <dbReference type="EMBL" id="KAF8766848.1"/>
    </source>
</evidence>
<feature type="domain" description="HMA" evidence="18">
    <location>
        <begin position="4"/>
        <end position="70"/>
    </location>
</feature>
<evidence type="ECO:0000256" key="16">
    <source>
        <dbReference type="ARBA" id="ARBA00023136"/>
    </source>
</evidence>
<feature type="transmembrane region" description="Helical" evidence="17">
    <location>
        <begin position="298"/>
        <end position="318"/>
    </location>
</feature>
<dbReference type="InterPro" id="IPR001757">
    <property type="entry name" value="P_typ_ATPase"/>
</dbReference>
<dbReference type="GO" id="GO:0005802">
    <property type="term" value="C:trans-Golgi network"/>
    <property type="evidence" value="ECO:0007669"/>
    <property type="project" value="UniProtKB-ARBA"/>
</dbReference>
<evidence type="ECO:0000256" key="2">
    <source>
        <dbReference type="ARBA" id="ARBA00006024"/>
    </source>
</evidence>
<dbReference type="CDD" id="cd02094">
    <property type="entry name" value="P-type_ATPase_Cu-like"/>
    <property type="match status" value="1"/>
</dbReference>
<dbReference type="InterPro" id="IPR006121">
    <property type="entry name" value="HMA_dom"/>
</dbReference>
<dbReference type="InterPro" id="IPR027256">
    <property type="entry name" value="P-typ_ATPase_IB"/>
</dbReference>
<comment type="similarity">
    <text evidence="2 17">Belongs to the cation transport ATPase (P-type) (TC 3.A.3) family. Type IB subfamily.</text>
</comment>
<feature type="transmembrane region" description="Helical" evidence="17">
    <location>
        <begin position="338"/>
        <end position="356"/>
    </location>
</feature>
<keyword evidence="5 17" id="KW-0812">Transmembrane</keyword>
<dbReference type="SUPFAM" id="SSF81653">
    <property type="entry name" value="Calcium ATPase, transduction domain A"/>
    <property type="match status" value="1"/>
</dbReference>
<organism evidence="19 20">
    <name type="scientific">Argiope bruennichi</name>
    <name type="common">Wasp spider</name>
    <name type="synonym">Aranea bruennichi</name>
    <dbReference type="NCBI Taxonomy" id="94029"/>
    <lineage>
        <taxon>Eukaryota</taxon>
        <taxon>Metazoa</taxon>
        <taxon>Ecdysozoa</taxon>
        <taxon>Arthropoda</taxon>
        <taxon>Chelicerata</taxon>
        <taxon>Arachnida</taxon>
        <taxon>Araneae</taxon>
        <taxon>Araneomorphae</taxon>
        <taxon>Entelegynae</taxon>
        <taxon>Araneoidea</taxon>
        <taxon>Araneidae</taxon>
        <taxon>Argiope</taxon>
    </lineage>
</organism>
<dbReference type="CDD" id="cd00371">
    <property type="entry name" value="HMA"/>
    <property type="match status" value="3"/>
</dbReference>
<dbReference type="Pfam" id="PF00122">
    <property type="entry name" value="E1-E2_ATPase"/>
    <property type="match status" value="1"/>
</dbReference>
<dbReference type="GO" id="GO:0043682">
    <property type="term" value="F:P-type divalent copper transporter activity"/>
    <property type="evidence" value="ECO:0007669"/>
    <property type="project" value="TreeGrafter"/>
</dbReference>
<feature type="transmembrane region" description="Helical" evidence="17">
    <location>
        <begin position="1005"/>
        <end position="1027"/>
    </location>
</feature>
<dbReference type="InterPro" id="IPR023299">
    <property type="entry name" value="ATPase_P-typ_cyto_dom_N"/>
</dbReference>
<accession>A0A8T0E670</accession>
<keyword evidence="6 17" id="KW-0479">Metal-binding</keyword>
<evidence type="ECO:0000256" key="13">
    <source>
        <dbReference type="ARBA" id="ARBA00022989"/>
    </source>
</evidence>
<dbReference type="InterPro" id="IPR008250">
    <property type="entry name" value="ATPase_P-typ_transduc_dom_A_sf"/>
</dbReference>
<dbReference type="SUPFAM" id="SSF81660">
    <property type="entry name" value="Metal cation-transporting ATPase, ATP-binding domain N"/>
    <property type="match status" value="1"/>
</dbReference>
<feature type="transmembrane region" description="Helical" evidence="17">
    <location>
        <begin position="404"/>
        <end position="421"/>
    </location>
</feature>
<evidence type="ECO:0000256" key="17">
    <source>
        <dbReference type="RuleBase" id="RU362081"/>
    </source>
</evidence>
<evidence type="ECO:0000256" key="8">
    <source>
        <dbReference type="ARBA" id="ARBA00022741"/>
    </source>
</evidence>
<sequence>MKILTKTFEIQGMTCNSCVNTIEQNISTVPGVQWIKVSLENKSADIEYDSDIISDTQLAEKIEEMGFEVSLNEPDIQRMSAAIKGMTCISCVRKIESNVLGYTGVSSVKETKEISSNKKSEVQLDVDNELEKCFIRINGMTCASCVAAIERNVIKIEGVHRVLVGLMAQKAEVKYDPEYVLPSNIAAAITDLGYPSTVLDDVSTEYGELNLHIGGMTCSSCVHKIETIVGKSPGIISASVALAMQQGHFKFDSEVTGPRDIIDTIKSMGFDAYPLSDHTRDATFFLQKEEVRKWRNSFYLSLIFGVPSMVVMMYYMVIRMTTKYPTCCVIPGLSAENLYLFLLATPVQFYGGRYFYVQAYKALKHRMANMDVLIMLATTIAYFYSVAAIIYFVIVEADHSPKTFFETPPMLLIFISLGRWLEHIAKGKTSEALAKLLSLQATEATLVEVDESGQILSEKQIDVELVQRGDVLKVVPGAKIPVDGRVLFGTSMADESLITGESLPVPKRPKSQVIGGSVNQNGLLLIVATHIGKDTTLAQIVKLVEEAQTSKAPIQQLADKIAGYFVPVVVAVSVITLIGWIAAGYLSIESVRQFHKKHKENATDSEIIFQFAFQCALTVLAIACPCSLGLATPTAVMVGTGVGATNGILIKGAEALELAHKVKSVIFDKTGTITRGIPVMTRISVFVDQNVFSFGKILAVAGTAEANSEHPIASAITSFVKEALQIETFGKCEDFAAVPGCGLRCKVSNIHHMLKEEPHVENLVGTNNRRSTISLNFRSEVLENVLIDRKIHNSPQHNASSLAADLIQNLNEADNSEEEANHKYTVLIGNREWMIRNGLHVSEVIDSIMIDHEERGHTAVLCAIDGILVCMMAVADTVKPEAHLAVYTLKKMGLDVILLTGDNKKTAAAIARQVGISRVFAEVLPSHKVKKIQQLQEKGIKVAMVGDGVNDSPALAKADVGIAIANGTDVAVEAADVVLIRNDLLDVVGAIDLSNRTVKRIRYNFIFASMYNIIGIPLAAGVFLPWGLVLKPWMGSAAMAASSVSVVCSSLLLKLYKKPTKEKLTTPAYQEVLHKTHLHALENGDDISIHRGLDDIELPEPKGISVAISVDENISI</sequence>
<keyword evidence="20" id="KW-1185">Reference proteome</keyword>
<dbReference type="PROSITE" id="PS01047">
    <property type="entry name" value="HMA_1"/>
    <property type="match status" value="3"/>
</dbReference>
<dbReference type="GO" id="GO:0016887">
    <property type="term" value="F:ATP hydrolysis activity"/>
    <property type="evidence" value="ECO:0007669"/>
    <property type="project" value="InterPro"/>
</dbReference>
<dbReference type="SFLD" id="SFLDS00003">
    <property type="entry name" value="Haloacid_Dehalogenase"/>
    <property type="match status" value="1"/>
</dbReference>
<protein>
    <recommendedName>
        <fullName evidence="3">P-type Cu(+) transporter</fullName>
        <ecNumber evidence="3">7.2.2.8</ecNumber>
    </recommendedName>
</protein>
<dbReference type="Gene3D" id="3.40.50.1000">
    <property type="entry name" value="HAD superfamily/HAD-like"/>
    <property type="match status" value="1"/>
</dbReference>
<dbReference type="NCBIfam" id="TIGR01525">
    <property type="entry name" value="ATPase-IB_hvy"/>
    <property type="match status" value="1"/>
</dbReference>
<comment type="subcellular location">
    <subcellularLocation>
        <location evidence="1">Golgi apparatus</location>
        <location evidence="1">trans-Golgi network membrane</location>
        <topology evidence="1">Multi-pass membrane protein</topology>
    </subcellularLocation>
    <subcellularLocation>
        <location evidence="17">Membrane</location>
    </subcellularLocation>
</comment>
<dbReference type="PROSITE" id="PS50846">
    <property type="entry name" value="HMA_2"/>
    <property type="match status" value="3"/>
</dbReference>
<gene>
    <name evidence="19" type="ORF">HNY73_019872</name>
</gene>
<dbReference type="InterPro" id="IPR017969">
    <property type="entry name" value="Heavy-metal-associated_CS"/>
</dbReference>
<dbReference type="InterPro" id="IPR036412">
    <property type="entry name" value="HAD-like_sf"/>
</dbReference>
<feature type="transmembrane region" description="Helical" evidence="17">
    <location>
        <begin position="608"/>
        <end position="631"/>
    </location>
</feature>
<feature type="domain" description="HMA" evidence="18">
    <location>
        <begin position="131"/>
        <end position="197"/>
    </location>
</feature>
<dbReference type="InterPro" id="IPR018303">
    <property type="entry name" value="ATPase_P-typ_P_site"/>
</dbReference>
<evidence type="ECO:0000256" key="15">
    <source>
        <dbReference type="ARBA" id="ARBA00023065"/>
    </source>
</evidence>
<dbReference type="PRINTS" id="PR00943">
    <property type="entry name" value="CUATPASE"/>
</dbReference>
<dbReference type="GO" id="GO:0055070">
    <property type="term" value="P:copper ion homeostasis"/>
    <property type="evidence" value="ECO:0007669"/>
    <property type="project" value="TreeGrafter"/>
</dbReference>
<dbReference type="PROSITE" id="PS00154">
    <property type="entry name" value="ATPASE_E1_E2"/>
    <property type="match status" value="1"/>
</dbReference>
<dbReference type="GO" id="GO:0140581">
    <property type="term" value="F:P-type monovalent copper transporter activity"/>
    <property type="evidence" value="ECO:0007669"/>
    <property type="project" value="UniProtKB-EC"/>
</dbReference>
<evidence type="ECO:0000313" key="20">
    <source>
        <dbReference type="Proteomes" id="UP000807504"/>
    </source>
</evidence>
<keyword evidence="4" id="KW-0813">Transport</keyword>
<evidence type="ECO:0000256" key="5">
    <source>
        <dbReference type="ARBA" id="ARBA00022692"/>
    </source>
</evidence>
<dbReference type="AlphaFoldDB" id="A0A8T0E670"/>
<evidence type="ECO:0000256" key="9">
    <source>
        <dbReference type="ARBA" id="ARBA00022796"/>
    </source>
</evidence>
<keyword evidence="13 17" id="KW-1133">Transmembrane helix</keyword>
<evidence type="ECO:0000256" key="11">
    <source>
        <dbReference type="ARBA" id="ARBA00022842"/>
    </source>
</evidence>
<keyword evidence="9" id="KW-0187">Copper transport</keyword>
<dbReference type="EMBL" id="JABXBU010002230">
    <property type="protein sequence ID" value="KAF8766848.1"/>
    <property type="molecule type" value="Genomic_DNA"/>
</dbReference>
<keyword evidence="12" id="KW-1278">Translocase</keyword>
<dbReference type="GO" id="GO:0005524">
    <property type="term" value="F:ATP binding"/>
    <property type="evidence" value="ECO:0007669"/>
    <property type="project" value="UniProtKB-UniRule"/>
</dbReference>
<feature type="domain" description="HMA" evidence="18">
    <location>
        <begin position="207"/>
        <end position="273"/>
    </location>
</feature>
<dbReference type="FunFam" id="3.40.1110.10:FF:000023">
    <property type="entry name" value="Copper-transporting ATPase 1, putative"/>
    <property type="match status" value="1"/>
</dbReference>
<dbReference type="PRINTS" id="PR00942">
    <property type="entry name" value="CUATPASEI"/>
</dbReference>
<dbReference type="PANTHER" id="PTHR43520:SF8">
    <property type="entry name" value="P-TYPE CU(+) TRANSPORTER"/>
    <property type="match status" value="1"/>
</dbReference>
<keyword evidence="16 17" id="KW-0472">Membrane</keyword>
<dbReference type="InterPro" id="IPR036163">
    <property type="entry name" value="HMA_dom_sf"/>
</dbReference>
<keyword evidence="15" id="KW-0406">Ion transport</keyword>
<dbReference type="InterPro" id="IPR006122">
    <property type="entry name" value="HMA_Cu_ion-bd"/>
</dbReference>
<dbReference type="Proteomes" id="UP000807504">
    <property type="component" value="Unassembled WGS sequence"/>
</dbReference>
<evidence type="ECO:0000256" key="12">
    <source>
        <dbReference type="ARBA" id="ARBA00022967"/>
    </source>
</evidence>
<evidence type="ECO:0000256" key="10">
    <source>
        <dbReference type="ARBA" id="ARBA00022840"/>
    </source>
</evidence>
<dbReference type="Gene3D" id="3.30.70.100">
    <property type="match status" value="4"/>
</dbReference>
<dbReference type="Gene3D" id="3.40.1110.10">
    <property type="entry name" value="Calcium-transporting ATPase, cytoplasmic domain N"/>
    <property type="match status" value="1"/>
</dbReference>
<evidence type="ECO:0000256" key="3">
    <source>
        <dbReference type="ARBA" id="ARBA00012517"/>
    </source>
</evidence>
<keyword evidence="11" id="KW-0460">Magnesium</keyword>
<dbReference type="EC" id="7.2.2.8" evidence="3"/>
<reference evidence="19" key="1">
    <citation type="journal article" date="2020" name="bioRxiv">
        <title>Chromosome-level reference genome of the European wasp spider Argiope bruennichi: a resource for studies on range expansion and evolutionary adaptation.</title>
        <authorList>
            <person name="Sheffer M.M."/>
            <person name="Hoppe A."/>
            <person name="Krehenwinkel H."/>
            <person name="Uhl G."/>
            <person name="Kuss A.W."/>
            <person name="Jensen L."/>
            <person name="Jensen C."/>
            <person name="Gillespie R.G."/>
            <person name="Hoff K.J."/>
            <person name="Prost S."/>
        </authorList>
    </citation>
    <scope>NUCLEOTIDE SEQUENCE</scope>
</reference>
<evidence type="ECO:0000259" key="18">
    <source>
        <dbReference type="PROSITE" id="PS50846"/>
    </source>
</evidence>
<dbReference type="Pfam" id="PF00702">
    <property type="entry name" value="Hydrolase"/>
    <property type="match status" value="1"/>
</dbReference>
<dbReference type="InterPro" id="IPR023298">
    <property type="entry name" value="ATPase_P-typ_TM_dom_sf"/>
</dbReference>
<dbReference type="GO" id="GO:0016020">
    <property type="term" value="C:membrane"/>
    <property type="evidence" value="ECO:0007669"/>
    <property type="project" value="UniProtKB-SubCell"/>
</dbReference>
<evidence type="ECO:0000256" key="6">
    <source>
        <dbReference type="ARBA" id="ARBA00022723"/>
    </source>
</evidence>
<evidence type="ECO:0000256" key="14">
    <source>
        <dbReference type="ARBA" id="ARBA00023008"/>
    </source>
</evidence>
<dbReference type="InterPro" id="IPR059000">
    <property type="entry name" value="ATPase_P-type_domA"/>
</dbReference>
<proteinExistence type="inferred from homology"/>
<keyword evidence="7" id="KW-0677">Repeat</keyword>
<dbReference type="NCBIfam" id="TIGR01494">
    <property type="entry name" value="ATPase_P-type"/>
    <property type="match status" value="2"/>
</dbReference>
<dbReference type="SUPFAM" id="SSF56784">
    <property type="entry name" value="HAD-like"/>
    <property type="match status" value="1"/>
</dbReference>
<dbReference type="InterPro" id="IPR044492">
    <property type="entry name" value="P_typ_ATPase_HD_dom"/>
</dbReference>
<evidence type="ECO:0000256" key="7">
    <source>
        <dbReference type="ARBA" id="ARBA00022737"/>
    </source>
</evidence>
<dbReference type="GO" id="GO:0005507">
    <property type="term" value="F:copper ion binding"/>
    <property type="evidence" value="ECO:0007669"/>
    <property type="project" value="InterPro"/>
</dbReference>
<dbReference type="FunFam" id="2.70.150.10:FF:000002">
    <property type="entry name" value="Copper-transporting ATPase 1, putative"/>
    <property type="match status" value="1"/>
</dbReference>
<keyword evidence="14" id="KW-0186">Copper</keyword>
<evidence type="ECO:0000256" key="4">
    <source>
        <dbReference type="ARBA" id="ARBA00022448"/>
    </source>
</evidence>
<dbReference type="PANTHER" id="PTHR43520">
    <property type="entry name" value="ATP7, ISOFORM B"/>
    <property type="match status" value="1"/>
</dbReference>
<keyword evidence="10 17" id="KW-0067">ATP-binding</keyword>
<dbReference type="NCBIfam" id="TIGR00003">
    <property type="entry name" value="copper ion binding protein"/>
    <property type="match status" value="3"/>
</dbReference>
<keyword evidence="8 17" id="KW-0547">Nucleotide-binding</keyword>
<dbReference type="InterPro" id="IPR023214">
    <property type="entry name" value="HAD_sf"/>
</dbReference>